<gene>
    <name evidence="1" type="ordered locus">SGRA_3928</name>
</gene>
<accession>H6L752</accession>
<dbReference type="EMBL" id="CP002831">
    <property type="protein sequence ID" value="AFC26643.1"/>
    <property type="molecule type" value="Genomic_DNA"/>
</dbReference>
<dbReference type="RefSeq" id="WP_015694225.1">
    <property type="nucleotide sequence ID" value="NC_016940.1"/>
</dbReference>
<evidence type="ECO:0008006" key="3">
    <source>
        <dbReference type="Google" id="ProtNLM"/>
    </source>
</evidence>
<evidence type="ECO:0000313" key="2">
    <source>
        <dbReference type="Proteomes" id="UP000007519"/>
    </source>
</evidence>
<organism evidence="1 2">
    <name type="scientific">Saprospira grandis (strain Lewin)</name>
    <dbReference type="NCBI Taxonomy" id="984262"/>
    <lineage>
        <taxon>Bacteria</taxon>
        <taxon>Pseudomonadati</taxon>
        <taxon>Bacteroidota</taxon>
        <taxon>Saprospiria</taxon>
        <taxon>Saprospirales</taxon>
        <taxon>Saprospiraceae</taxon>
        <taxon>Saprospira</taxon>
    </lineage>
</organism>
<sequence length="206" mass="24269">MLRIAVWVVVVSLMFSCDPLDKVNGRLENIKLCHDFRKWTKGECNLVYIEFNLEIENLSSEEVSIELPFGKEKCIDNSPSINSMALYVEDTSYFLISPTWERTTKIIKPYSKDSLSVIFIEETMLPSISLEVFSDYYSTYFSKKSRIDLQLNIGQVKKTMSIEIDENPIFEYWVLKSKEDLTWEWESIQRDHPDFDYSPFRPPEIK</sequence>
<dbReference type="HOGENOM" id="CLU_1331164_0_0_10"/>
<dbReference type="PROSITE" id="PS51257">
    <property type="entry name" value="PROKAR_LIPOPROTEIN"/>
    <property type="match status" value="1"/>
</dbReference>
<protein>
    <recommendedName>
        <fullName evidence="3">Lipoprotein</fullName>
    </recommendedName>
</protein>
<evidence type="ECO:0000313" key="1">
    <source>
        <dbReference type="EMBL" id="AFC26643.1"/>
    </source>
</evidence>
<name>H6L752_SAPGL</name>
<dbReference type="AlphaFoldDB" id="H6L752"/>
<proteinExistence type="predicted"/>
<reference evidence="1 2" key="1">
    <citation type="journal article" date="2012" name="Stand. Genomic Sci.">
        <title>Complete genome sequencing and analysis of Saprospira grandis str. Lewin, a predatory marine bacterium.</title>
        <authorList>
            <person name="Saw J.H."/>
            <person name="Yuryev A."/>
            <person name="Kanbe M."/>
            <person name="Hou S."/>
            <person name="Young A.G."/>
            <person name="Aizawa S."/>
            <person name="Alam M."/>
        </authorList>
    </citation>
    <scope>NUCLEOTIDE SEQUENCE [LARGE SCALE GENOMIC DNA]</scope>
    <source>
        <strain evidence="1 2">Lewin</strain>
    </source>
</reference>
<dbReference type="Proteomes" id="UP000007519">
    <property type="component" value="Chromosome"/>
</dbReference>
<dbReference type="KEGG" id="sgn:SGRA_3928"/>
<keyword evidence="2" id="KW-1185">Reference proteome</keyword>
<dbReference type="STRING" id="984262.SGRA_3928"/>